<accession>A0ABU5VQL1</accession>
<evidence type="ECO:0000256" key="1">
    <source>
        <dbReference type="SAM" id="SignalP"/>
    </source>
</evidence>
<evidence type="ECO:0000313" key="2">
    <source>
        <dbReference type="EMBL" id="MEA9355330.1"/>
    </source>
</evidence>
<dbReference type="RefSeq" id="WP_323574828.1">
    <property type="nucleotide sequence ID" value="NZ_JAYGJQ010000001.1"/>
</dbReference>
<gene>
    <name evidence="2" type="ORF">SHI21_03920</name>
</gene>
<keyword evidence="1" id="KW-0732">Signal</keyword>
<feature type="signal peptide" evidence="1">
    <location>
        <begin position="1"/>
        <end position="18"/>
    </location>
</feature>
<organism evidence="2 3">
    <name type="scientific">Bacteriovorax antarcticus</name>
    <dbReference type="NCBI Taxonomy" id="3088717"/>
    <lineage>
        <taxon>Bacteria</taxon>
        <taxon>Pseudomonadati</taxon>
        <taxon>Bdellovibrionota</taxon>
        <taxon>Bacteriovoracia</taxon>
        <taxon>Bacteriovoracales</taxon>
        <taxon>Bacteriovoracaceae</taxon>
        <taxon>Bacteriovorax</taxon>
    </lineage>
</organism>
<feature type="chain" id="PRO_5047376975" evidence="1">
    <location>
        <begin position="19"/>
        <end position="131"/>
    </location>
</feature>
<protein>
    <submittedName>
        <fullName evidence="2">Uncharacterized protein</fullName>
    </submittedName>
</protein>
<dbReference type="Proteomes" id="UP001302274">
    <property type="component" value="Unassembled WGS sequence"/>
</dbReference>
<evidence type="ECO:0000313" key="3">
    <source>
        <dbReference type="Proteomes" id="UP001302274"/>
    </source>
</evidence>
<name>A0ABU5VQL1_9BACT</name>
<sequence>MKLLMTLLALVSSFTVAAAAPKMCPAGTKEVLSCVSQSSIPLYPFVSTCGTQSGESLIVMSVGAGRSPDIMKADKVESESTIIYTATEEDTDNLTLTYIKGEVGPKKTNGVLTYKIFMGEFEDDFHCKISQ</sequence>
<keyword evidence="3" id="KW-1185">Reference proteome</keyword>
<comment type="caution">
    <text evidence="2">The sequence shown here is derived from an EMBL/GenBank/DDBJ whole genome shotgun (WGS) entry which is preliminary data.</text>
</comment>
<reference evidence="2 3" key="1">
    <citation type="submission" date="2023-11" db="EMBL/GenBank/DDBJ databases">
        <title>A Novel Polar Bacteriovorax (B. antarcticus) Isolated from the Biocrust in Antarctica.</title>
        <authorList>
            <person name="Mun W."/>
            <person name="Choi S.Y."/>
            <person name="Mitchell R.J."/>
        </authorList>
    </citation>
    <scope>NUCLEOTIDE SEQUENCE [LARGE SCALE GENOMIC DNA]</scope>
    <source>
        <strain evidence="2 3">PP10</strain>
    </source>
</reference>
<dbReference type="EMBL" id="JAYGJQ010000001">
    <property type="protein sequence ID" value="MEA9355330.1"/>
    <property type="molecule type" value="Genomic_DNA"/>
</dbReference>
<proteinExistence type="predicted"/>